<evidence type="ECO:0000313" key="3">
    <source>
        <dbReference type="Proteomes" id="UP001249291"/>
    </source>
</evidence>
<feature type="transmembrane region" description="Helical" evidence="1">
    <location>
        <begin position="268"/>
        <end position="289"/>
    </location>
</feature>
<name>A0ABU1HT64_9MICO</name>
<feature type="transmembrane region" description="Helical" evidence="1">
    <location>
        <begin position="338"/>
        <end position="360"/>
    </location>
</feature>
<dbReference type="PANTHER" id="PTHR13325">
    <property type="entry name" value="PROTEASE M50 MEMBRANE-BOUND TRANSCRIPTION FACTOR SITE 2 PROTEASE"/>
    <property type="match status" value="1"/>
</dbReference>
<dbReference type="PANTHER" id="PTHR13325:SF3">
    <property type="entry name" value="MEMBRANE-BOUND TRANSCRIPTION FACTOR SITE-2 PROTEASE"/>
    <property type="match status" value="1"/>
</dbReference>
<evidence type="ECO:0000256" key="1">
    <source>
        <dbReference type="SAM" id="Phobius"/>
    </source>
</evidence>
<dbReference type="InterPro" id="IPR001193">
    <property type="entry name" value="MBTPS2"/>
</dbReference>
<dbReference type="GO" id="GO:0008237">
    <property type="term" value="F:metallopeptidase activity"/>
    <property type="evidence" value="ECO:0007669"/>
    <property type="project" value="UniProtKB-KW"/>
</dbReference>
<keyword evidence="1" id="KW-1133">Transmembrane helix</keyword>
<dbReference type="EMBL" id="JAVIZQ010000001">
    <property type="protein sequence ID" value="MDR6142489.1"/>
    <property type="molecule type" value="Genomic_DNA"/>
</dbReference>
<keyword evidence="2" id="KW-0645">Protease</keyword>
<proteinExistence type="predicted"/>
<protein>
    <submittedName>
        <fullName evidence="2">Peptide zinc metalloprotease protein</fullName>
    </submittedName>
</protein>
<keyword evidence="1" id="KW-0472">Membrane</keyword>
<gene>
    <name evidence="2" type="ORF">QE375_002043</name>
</gene>
<keyword evidence="2" id="KW-0378">Hydrolase</keyword>
<organism evidence="2 3">
    <name type="scientific">Microbacterium foliorum</name>
    <dbReference type="NCBI Taxonomy" id="104336"/>
    <lineage>
        <taxon>Bacteria</taxon>
        <taxon>Bacillati</taxon>
        <taxon>Actinomycetota</taxon>
        <taxon>Actinomycetes</taxon>
        <taxon>Micrococcales</taxon>
        <taxon>Microbacteriaceae</taxon>
        <taxon>Microbacterium</taxon>
    </lineage>
</organism>
<feature type="transmembrane region" description="Helical" evidence="1">
    <location>
        <begin position="174"/>
        <end position="193"/>
    </location>
</feature>
<sequence length="565" mass="60034">MPPGSLPRRRQSHSVEDALSADARPRLASGVDFEQAAEDGTWIAMIHGVPSSRVSRAVVDLMRAMNGETPLQDLHRRFAPSESWEHFLQLAQRFDTCGLLEGGEKLPPGRLVYRPPFTLQIATLRAPAIFGRLDRLIVPLPRRAMQVSAAVLICLGLLAAAAQAKELWDALTSPVPLVALVYLVGALSLMTLLHEGAHGLSLTRFGGRPRRAGFMLFYLSPAFFVDVTDGWRLPERRQRVAIALAGPAVHAVVGATALLAALMLRHPLIHQAVLLLAVSCGAIVLLNLIPFVRFDGYIALMSALDEPNLRGRAILDGANFLTGLLFGAQRMTKTLNTWWSVPFGLASLVTPVVLVVFAVARIARALAGGGPVLGVLVVALEAVIALAGVVLLSKALRRVLRSGVARLRFCSVVTALVTGIVIAGAVIPVPVTATFGFVAHGDRVILLHAGDTAAAVETDVPEGARVVLMSNGILANEQVGEGTVMSREPEPTRVPLEALFPITADVATVAAVIIAGVDVIGESRSLPATGQARVELGVRSLWQTLWVTGVEMPLSSLQSGEVGKE</sequence>
<dbReference type="Proteomes" id="UP001249291">
    <property type="component" value="Unassembled WGS sequence"/>
</dbReference>
<dbReference type="NCBIfam" id="NF041824">
    <property type="entry name" value="daptide_HExxH"/>
    <property type="match status" value="1"/>
</dbReference>
<feature type="transmembrane region" description="Helical" evidence="1">
    <location>
        <begin position="372"/>
        <end position="393"/>
    </location>
</feature>
<feature type="transmembrane region" description="Helical" evidence="1">
    <location>
        <begin position="144"/>
        <end position="162"/>
    </location>
</feature>
<keyword evidence="2" id="KW-0482">Metalloprotease</keyword>
<comment type="caution">
    <text evidence="2">The sequence shown here is derived from an EMBL/GenBank/DDBJ whole genome shotgun (WGS) entry which is preliminary data.</text>
</comment>
<feature type="transmembrane region" description="Helical" evidence="1">
    <location>
        <begin position="405"/>
        <end position="427"/>
    </location>
</feature>
<feature type="transmembrane region" description="Helical" evidence="1">
    <location>
        <begin position="240"/>
        <end position="261"/>
    </location>
</feature>
<keyword evidence="1" id="KW-0812">Transmembrane</keyword>
<evidence type="ECO:0000313" key="2">
    <source>
        <dbReference type="EMBL" id="MDR6142489.1"/>
    </source>
</evidence>
<accession>A0ABU1HT64</accession>
<dbReference type="InterPro" id="IPR049694">
    <property type="entry name" value="Daptide_HExxH"/>
</dbReference>
<keyword evidence="3" id="KW-1185">Reference proteome</keyword>
<reference evidence="2 3" key="1">
    <citation type="submission" date="2023-08" db="EMBL/GenBank/DDBJ databases">
        <title>Functional and genomic diversity of the sorghum phyllosphere microbiome.</title>
        <authorList>
            <person name="Shade A."/>
        </authorList>
    </citation>
    <scope>NUCLEOTIDE SEQUENCE [LARGE SCALE GENOMIC DNA]</scope>
    <source>
        <strain evidence="2 3">SORGH_AS_0445</strain>
    </source>
</reference>